<dbReference type="EMBL" id="FXAG01000036">
    <property type="protein sequence ID" value="SMF56523.1"/>
    <property type="molecule type" value="Genomic_DNA"/>
</dbReference>
<proteinExistence type="predicted"/>
<evidence type="ECO:0000313" key="2">
    <source>
        <dbReference type="EMBL" id="SMF56523.1"/>
    </source>
</evidence>
<dbReference type="GO" id="GO:0003676">
    <property type="term" value="F:nucleic acid binding"/>
    <property type="evidence" value="ECO:0007669"/>
    <property type="project" value="InterPro"/>
</dbReference>
<keyword evidence="3" id="KW-1185">Reference proteome</keyword>
<protein>
    <submittedName>
        <fullName evidence="2">TnsA endonuclease N terminal</fullName>
    </submittedName>
</protein>
<accession>A0A1Y6CIA8</accession>
<feature type="domain" description="TnsA endonuclease N-terminal" evidence="1">
    <location>
        <begin position="45"/>
        <end position="120"/>
    </location>
</feature>
<dbReference type="InterPro" id="IPR011856">
    <property type="entry name" value="tRNA_endonuc-like_dom_sf"/>
</dbReference>
<evidence type="ECO:0000259" key="1">
    <source>
        <dbReference type="Pfam" id="PF08722"/>
    </source>
</evidence>
<name>A0A1Y6CIA8_9NEIS</name>
<dbReference type="Gene3D" id="3.40.1350.10">
    <property type="match status" value="1"/>
</dbReference>
<dbReference type="AlphaFoldDB" id="A0A1Y6CIA8"/>
<dbReference type="RefSeq" id="WP_085277947.1">
    <property type="nucleotide sequence ID" value="NZ_FXAG01000036.1"/>
</dbReference>
<sequence>MRVRKVVTRRGRHIRGYFPSKKRNEMVAWESLLEKDALLLMELSPGVITYQEQPEEVPYWDGQAMCSYVPDLRVNLYNETSLLVEVKPTDELNRPVVKAKYQRIAQHLEEQGVGFLLLTEKEIQQEPQYSNLRRLLYWYNHAPENLPSAKEIAAKLGRRDSTSLQACLDTFSPEVAYALIAMGLLVADMTEVLTPASPVHLPEGGRHAAIFF</sequence>
<evidence type="ECO:0000313" key="3">
    <source>
        <dbReference type="Proteomes" id="UP000192920"/>
    </source>
</evidence>
<dbReference type="STRING" id="1123014.SAMN02745746_04004"/>
<dbReference type="Proteomes" id="UP000192920">
    <property type="component" value="Unassembled WGS sequence"/>
</dbReference>
<dbReference type="InterPro" id="IPR014833">
    <property type="entry name" value="TnsA_N"/>
</dbReference>
<keyword evidence="2" id="KW-0540">Nuclease</keyword>
<organism evidence="2 3">
    <name type="scientific">Pseudogulbenkiania subflava DSM 22618</name>
    <dbReference type="NCBI Taxonomy" id="1123014"/>
    <lineage>
        <taxon>Bacteria</taxon>
        <taxon>Pseudomonadati</taxon>
        <taxon>Pseudomonadota</taxon>
        <taxon>Betaproteobacteria</taxon>
        <taxon>Neisseriales</taxon>
        <taxon>Chromobacteriaceae</taxon>
        <taxon>Pseudogulbenkiania</taxon>
    </lineage>
</organism>
<dbReference type="Pfam" id="PF08722">
    <property type="entry name" value="Tn7_TnsA-like_N"/>
    <property type="match status" value="1"/>
</dbReference>
<keyword evidence="2" id="KW-0378">Hydrolase</keyword>
<reference evidence="3" key="1">
    <citation type="submission" date="2017-04" db="EMBL/GenBank/DDBJ databases">
        <authorList>
            <person name="Varghese N."/>
            <person name="Submissions S."/>
        </authorList>
    </citation>
    <scope>NUCLEOTIDE SEQUENCE [LARGE SCALE GENOMIC DNA]</scope>
    <source>
        <strain evidence="3">DSM 22618</strain>
    </source>
</reference>
<dbReference type="GO" id="GO:0004519">
    <property type="term" value="F:endonuclease activity"/>
    <property type="evidence" value="ECO:0007669"/>
    <property type="project" value="UniProtKB-KW"/>
</dbReference>
<keyword evidence="2" id="KW-0255">Endonuclease</keyword>
<gene>
    <name evidence="2" type="ORF">SAMN02745746_04004</name>
</gene>